<sequence length="86" mass="10106">MEDDFLVKEKQKANKLRVALCLWIWEEESENPLLHGDSEKSGLKDAGLRRQLRLRCLVSLSEWPKSFLLWYQQIYSLANGVITEIK</sequence>
<protein>
    <submittedName>
        <fullName evidence="1">Uncharacterized protein</fullName>
    </submittedName>
</protein>
<proteinExistence type="predicted"/>
<reference evidence="1 2" key="1">
    <citation type="submission" date="2023-09" db="EMBL/GenBank/DDBJ databases">
        <title>Genomes of two closely related lineages of the louse Polyplax serrata with different host specificities.</title>
        <authorList>
            <person name="Martinu J."/>
            <person name="Tarabai H."/>
            <person name="Stefka J."/>
            <person name="Hypsa V."/>
        </authorList>
    </citation>
    <scope>NUCLEOTIDE SEQUENCE [LARGE SCALE GENOMIC DNA]</scope>
    <source>
        <strain evidence="1">98ZLc_SE</strain>
    </source>
</reference>
<name>A0ABR1BCZ2_POLSC</name>
<dbReference type="EMBL" id="JAWJWF010000001">
    <property type="protein sequence ID" value="KAK6641313.1"/>
    <property type="molecule type" value="Genomic_DNA"/>
</dbReference>
<dbReference type="Proteomes" id="UP001359485">
    <property type="component" value="Unassembled WGS sequence"/>
</dbReference>
<comment type="caution">
    <text evidence="1">The sequence shown here is derived from an EMBL/GenBank/DDBJ whole genome shotgun (WGS) entry which is preliminary data.</text>
</comment>
<evidence type="ECO:0000313" key="1">
    <source>
        <dbReference type="EMBL" id="KAK6641313.1"/>
    </source>
</evidence>
<gene>
    <name evidence="1" type="ORF">RUM44_013022</name>
</gene>
<evidence type="ECO:0000313" key="2">
    <source>
        <dbReference type="Proteomes" id="UP001359485"/>
    </source>
</evidence>
<accession>A0ABR1BCZ2</accession>
<organism evidence="1 2">
    <name type="scientific">Polyplax serrata</name>
    <name type="common">Common mouse louse</name>
    <dbReference type="NCBI Taxonomy" id="468196"/>
    <lineage>
        <taxon>Eukaryota</taxon>
        <taxon>Metazoa</taxon>
        <taxon>Ecdysozoa</taxon>
        <taxon>Arthropoda</taxon>
        <taxon>Hexapoda</taxon>
        <taxon>Insecta</taxon>
        <taxon>Pterygota</taxon>
        <taxon>Neoptera</taxon>
        <taxon>Paraneoptera</taxon>
        <taxon>Psocodea</taxon>
        <taxon>Troctomorpha</taxon>
        <taxon>Phthiraptera</taxon>
        <taxon>Anoplura</taxon>
        <taxon>Polyplacidae</taxon>
        <taxon>Polyplax</taxon>
    </lineage>
</organism>
<keyword evidence="2" id="KW-1185">Reference proteome</keyword>